<evidence type="ECO:0000313" key="3">
    <source>
        <dbReference type="EMBL" id="GAA1733067.1"/>
    </source>
</evidence>
<proteinExistence type="predicted"/>
<dbReference type="EMBL" id="BAAAPM010000006">
    <property type="protein sequence ID" value="GAA1733067.1"/>
    <property type="molecule type" value="Genomic_DNA"/>
</dbReference>
<dbReference type="CDD" id="cd23669">
    <property type="entry name" value="GH55_SacteLam55A-like"/>
    <property type="match status" value="1"/>
</dbReference>
<evidence type="ECO:0000256" key="1">
    <source>
        <dbReference type="SAM" id="MobiDB-lite"/>
    </source>
</evidence>
<feature type="region of interest" description="Disordered" evidence="1">
    <location>
        <begin position="1"/>
        <end position="27"/>
    </location>
</feature>
<sequence length="635" mass="67597">MTALAGTTAAQAAPAQQVDPTDPDLGPNVTVFGPGTPQDEIQATMDALHAQQVDAEMSADRHAVYFLPGTYGSQADPLQFGVGYYTEVAGLGASPGDVTVNGTIEVHNRCLGDDTNPNCIALVNFWRTISNLTLEVNTAGQEGCAGTTNFWAVSQAVSMRRLDVRGPLSLMDYCSAGPQYASGGFIADSRFDTAVTNGSQQQWLTRNSVLGDGWSNGVWNQVFSGVEGAPSEAGFPAAPYTTLDATPVSREKPYLFVDDDGRYQVRVPDARKETRGVSWADGVTPGRTVPITDFYVARPGDRIATINAALARGKHLLLRPGAYDVARSIKVTRPGTVVLGMGHATLTAVGGAVPLTVADTSGVVVAGVTIDAGTQESPVLLRVGRADRSPWADRVDTLRDRLCARSALWVRIDPRCTTGENPVTLSDVYFRVGGPHVGKADVALEVNADDVLIDHTWVWRADHGVEGFATDGSAGVNGDTERWNTNTGRNGVVVNGDRVTATGLFVEHFQEHNTIWDGEDGTVVLYQNELPYDPPTQADWTQPDGTLGWEGYTVGDDVERHRLFGAGVYVFNQNNPGIVTENGFSVPEAPGVRLHHVMTVNLSAGTINHVVNGVGDAVPPSTSGVPEYVVDYPAP</sequence>
<dbReference type="InterPro" id="IPR024535">
    <property type="entry name" value="RHGA/B-epi-like_pectate_lyase"/>
</dbReference>
<dbReference type="Pfam" id="PF12708">
    <property type="entry name" value="Pect-lyase_RHGA_epim"/>
    <property type="match status" value="1"/>
</dbReference>
<dbReference type="InterPro" id="IPR011050">
    <property type="entry name" value="Pectin_lyase_fold/virulence"/>
</dbReference>
<gene>
    <name evidence="3" type="ORF">GCM10009809_30630</name>
</gene>
<comment type="caution">
    <text evidence="3">The sequence shown here is derived from an EMBL/GenBank/DDBJ whole genome shotgun (WGS) entry which is preliminary data.</text>
</comment>
<keyword evidence="4" id="KW-1185">Reference proteome</keyword>
<evidence type="ECO:0000313" key="4">
    <source>
        <dbReference type="Proteomes" id="UP001501138"/>
    </source>
</evidence>
<protein>
    <submittedName>
        <fullName evidence="3">RICIN domain-containing protein</fullName>
    </submittedName>
</protein>
<feature type="compositionally biased region" description="Low complexity" evidence="1">
    <location>
        <begin position="1"/>
        <end position="24"/>
    </location>
</feature>
<dbReference type="InterPro" id="IPR012334">
    <property type="entry name" value="Pectin_lyas_fold"/>
</dbReference>
<dbReference type="SUPFAM" id="SSF51126">
    <property type="entry name" value="Pectin lyase-like"/>
    <property type="match status" value="1"/>
</dbReference>
<organism evidence="3 4">
    <name type="scientific">Isoptericola hypogeus</name>
    <dbReference type="NCBI Taxonomy" id="300179"/>
    <lineage>
        <taxon>Bacteria</taxon>
        <taxon>Bacillati</taxon>
        <taxon>Actinomycetota</taxon>
        <taxon>Actinomycetes</taxon>
        <taxon>Micrococcales</taxon>
        <taxon>Promicromonosporaceae</taxon>
        <taxon>Isoptericola</taxon>
    </lineage>
</organism>
<dbReference type="Proteomes" id="UP001501138">
    <property type="component" value="Unassembled WGS sequence"/>
</dbReference>
<dbReference type="Gene3D" id="2.160.20.10">
    <property type="entry name" value="Single-stranded right-handed beta-helix, Pectin lyase-like"/>
    <property type="match status" value="1"/>
</dbReference>
<feature type="domain" description="Rhamnogalacturonase A/B/Epimerase-like pectate lyase" evidence="2">
    <location>
        <begin position="41"/>
        <end position="209"/>
    </location>
</feature>
<evidence type="ECO:0000259" key="2">
    <source>
        <dbReference type="Pfam" id="PF12708"/>
    </source>
</evidence>
<accession>A0ABP4VRK8</accession>
<dbReference type="InterPro" id="IPR059186">
    <property type="entry name" value="SACTE_4363"/>
</dbReference>
<name>A0ABP4VRK8_9MICO</name>
<reference evidence="4" key="1">
    <citation type="journal article" date="2019" name="Int. J. Syst. Evol. Microbiol.">
        <title>The Global Catalogue of Microorganisms (GCM) 10K type strain sequencing project: providing services to taxonomists for standard genome sequencing and annotation.</title>
        <authorList>
            <consortium name="The Broad Institute Genomics Platform"/>
            <consortium name="The Broad Institute Genome Sequencing Center for Infectious Disease"/>
            <person name="Wu L."/>
            <person name="Ma J."/>
        </authorList>
    </citation>
    <scope>NUCLEOTIDE SEQUENCE [LARGE SCALE GENOMIC DNA]</scope>
    <source>
        <strain evidence="4">JCM 15589</strain>
    </source>
</reference>